<dbReference type="SUPFAM" id="SSF46785">
    <property type="entry name" value="Winged helix' DNA-binding domain"/>
    <property type="match status" value="1"/>
</dbReference>
<dbReference type="FunFam" id="1.10.10.10:FF:000001">
    <property type="entry name" value="LysR family transcriptional regulator"/>
    <property type="match status" value="1"/>
</dbReference>
<organism evidence="6 7">
    <name type="scientific">Lacrimispora amygdalina</name>
    <dbReference type="NCBI Taxonomy" id="253257"/>
    <lineage>
        <taxon>Bacteria</taxon>
        <taxon>Bacillati</taxon>
        <taxon>Bacillota</taxon>
        <taxon>Clostridia</taxon>
        <taxon>Lachnospirales</taxon>
        <taxon>Lachnospiraceae</taxon>
        <taxon>Lacrimispora</taxon>
    </lineage>
</organism>
<dbReference type="PANTHER" id="PTHR30419:SF8">
    <property type="entry name" value="NITROGEN ASSIMILATION TRANSCRIPTIONAL ACTIVATOR-RELATED"/>
    <property type="match status" value="1"/>
</dbReference>
<protein>
    <submittedName>
        <fullName evidence="6">LysR family transcriptional regulator</fullName>
    </submittedName>
</protein>
<keyword evidence="4" id="KW-0804">Transcription</keyword>
<evidence type="ECO:0000256" key="2">
    <source>
        <dbReference type="ARBA" id="ARBA00023015"/>
    </source>
</evidence>
<dbReference type="InterPro" id="IPR050950">
    <property type="entry name" value="HTH-type_LysR_regulators"/>
</dbReference>
<evidence type="ECO:0000313" key="6">
    <source>
        <dbReference type="EMBL" id="RFZ78737.1"/>
    </source>
</evidence>
<dbReference type="InterPro" id="IPR005119">
    <property type="entry name" value="LysR_subst-bd"/>
</dbReference>
<sequence length="313" mass="35193">MTSRELLYVKTVADEKSISQAAKKLFIAQPSLSQSLQRIEDSLATKLFNRTSAGLTLTYAGERYYQVACKILKIYDDFETEVSDINNLKTGRIQMGITNHLSTIILPAVLPEFKKNCPQIELSICEEITANLESRLLAGELDFAILHAPKELSNPQLYNEILSRDPFIIALEGSHPLVKKAIKKEGYPYPVLDLKLLKNEPFIMVHKQQRIRQVTDTILNKAGITQPNILLTLKNYETAFGLAGQGLGVTLLPDDYARITQLKNPPTLLSIDEKYSPNWDLCITSLNGGFLSRADQYLISLVRKSFCNEVVYL</sequence>
<dbReference type="Proteomes" id="UP000260680">
    <property type="component" value="Unassembled WGS sequence"/>
</dbReference>
<evidence type="ECO:0000313" key="7">
    <source>
        <dbReference type="Proteomes" id="UP000260680"/>
    </source>
</evidence>
<dbReference type="OrthoDB" id="1825944at2"/>
<comment type="similarity">
    <text evidence="1">Belongs to the LysR transcriptional regulatory family.</text>
</comment>
<dbReference type="Pfam" id="PF00126">
    <property type="entry name" value="HTH_1"/>
    <property type="match status" value="1"/>
</dbReference>
<dbReference type="Gene3D" id="1.10.10.10">
    <property type="entry name" value="Winged helix-like DNA-binding domain superfamily/Winged helix DNA-binding domain"/>
    <property type="match status" value="1"/>
</dbReference>
<dbReference type="GO" id="GO:0003700">
    <property type="term" value="F:DNA-binding transcription factor activity"/>
    <property type="evidence" value="ECO:0007669"/>
    <property type="project" value="InterPro"/>
</dbReference>
<dbReference type="CDD" id="cd05466">
    <property type="entry name" value="PBP2_LTTR_substrate"/>
    <property type="match status" value="1"/>
</dbReference>
<dbReference type="GO" id="GO:0005829">
    <property type="term" value="C:cytosol"/>
    <property type="evidence" value="ECO:0007669"/>
    <property type="project" value="TreeGrafter"/>
</dbReference>
<evidence type="ECO:0000256" key="3">
    <source>
        <dbReference type="ARBA" id="ARBA00023125"/>
    </source>
</evidence>
<evidence type="ECO:0000256" key="1">
    <source>
        <dbReference type="ARBA" id="ARBA00009437"/>
    </source>
</evidence>
<dbReference type="PRINTS" id="PR00039">
    <property type="entry name" value="HTHLYSR"/>
</dbReference>
<evidence type="ECO:0000256" key="4">
    <source>
        <dbReference type="ARBA" id="ARBA00023163"/>
    </source>
</evidence>
<keyword evidence="3" id="KW-0238">DNA-binding</keyword>
<dbReference type="AlphaFoldDB" id="A0A3E2NCJ2"/>
<dbReference type="GO" id="GO:0003677">
    <property type="term" value="F:DNA binding"/>
    <property type="evidence" value="ECO:0007669"/>
    <property type="project" value="UniProtKB-KW"/>
</dbReference>
<dbReference type="Gene3D" id="3.40.190.290">
    <property type="match status" value="1"/>
</dbReference>
<dbReference type="EMBL" id="QOHO01000031">
    <property type="protein sequence ID" value="RFZ78737.1"/>
    <property type="molecule type" value="Genomic_DNA"/>
</dbReference>
<dbReference type="InterPro" id="IPR000847">
    <property type="entry name" value="LysR_HTH_N"/>
</dbReference>
<dbReference type="PANTHER" id="PTHR30419">
    <property type="entry name" value="HTH-TYPE TRANSCRIPTIONAL REGULATOR YBHD"/>
    <property type="match status" value="1"/>
</dbReference>
<dbReference type="PROSITE" id="PS50931">
    <property type="entry name" value="HTH_LYSR"/>
    <property type="match status" value="1"/>
</dbReference>
<comment type="caution">
    <text evidence="6">The sequence shown here is derived from an EMBL/GenBank/DDBJ whole genome shotgun (WGS) entry which is preliminary data.</text>
</comment>
<feature type="domain" description="HTH lysR-type" evidence="5">
    <location>
        <begin position="1"/>
        <end position="58"/>
    </location>
</feature>
<proteinExistence type="inferred from homology"/>
<dbReference type="RefSeq" id="WP_117417166.1">
    <property type="nucleotide sequence ID" value="NZ_QOHO01000031.1"/>
</dbReference>
<dbReference type="SUPFAM" id="SSF53850">
    <property type="entry name" value="Periplasmic binding protein-like II"/>
    <property type="match status" value="1"/>
</dbReference>
<accession>A0A3E2NCJ2</accession>
<keyword evidence="2" id="KW-0805">Transcription regulation</keyword>
<evidence type="ECO:0000259" key="5">
    <source>
        <dbReference type="PROSITE" id="PS50931"/>
    </source>
</evidence>
<name>A0A3E2NCJ2_9FIRM</name>
<gene>
    <name evidence="6" type="ORF">DS742_11540</name>
</gene>
<dbReference type="Pfam" id="PF03466">
    <property type="entry name" value="LysR_substrate"/>
    <property type="match status" value="1"/>
</dbReference>
<dbReference type="InterPro" id="IPR036388">
    <property type="entry name" value="WH-like_DNA-bd_sf"/>
</dbReference>
<dbReference type="InterPro" id="IPR036390">
    <property type="entry name" value="WH_DNA-bd_sf"/>
</dbReference>
<reference evidence="6 7" key="1">
    <citation type="submission" date="2018-07" db="EMBL/GenBank/DDBJ databases">
        <title>New species, Clostridium PI-S10-A1B.</title>
        <authorList>
            <person name="Krishna G."/>
            <person name="Summeta K."/>
            <person name="Shikha S."/>
            <person name="Prabhu P.B."/>
            <person name="Suresh K."/>
        </authorList>
    </citation>
    <scope>NUCLEOTIDE SEQUENCE [LARGE SCALE GENOMIC DNA]</scope>
    <source>
        <strain evidence="6 7">PI-S10-A1B</strain>
    </source>
</reference>